<comment type="caution">
    <text evidence="1">The sequence shown here is derived from an EMBL/GenBank/DDBJ whole genome shotgun (WGS) entry which is preliminary data.</text>
</comment>
<accession>A0A2N6SN80</accession>
<reference evidence="1 2" key="1">
    <citation type="submission" date="2017-09" db="EMBL/GenBank/DDBJ databases">
        <title>Bacterial strain isolated from the female urinary microbiota.</title>
        <authorList>
            <person name="Thomas-White K."/>
            <person name="Kumar N."/>
            <person name="Forster S."/>
            <person name="Putonti C."/>
            <person name="Lawley T."/>
            <person name="Wolfe A.J."/>
        </authorList>
    </citation>
    <scope>NUCLEOTIDE SEQUENCE [LARGE SCALE GENOMIC DNA]</scope>
    <source>
        <strain evidence="1 2">UMB0852</strain>
    </source>
</reference>
<dbReference type="RefSeq" id="WP_092085091.1">
    <property type="nucleotide sequence ID" value="NZ_FNEL01000017.1"/>
</dbReference>
<keyword evidence="2" id="KW-1185">Reference proteome</keyword>
<dbReference type="EMBL" id="PNHE01000012">
    <property type="protein sequence ID" value="PMC58512.1"/>
    <property type="molecule type" value="Genomic_DNA"/>
</dbReference>
<dbReference type="AlphaFoldDB" id="A0A2N6SN80"/>
<dbReference type="Proteomes" id="UP000235682">
    <property type="component" value="Unassembled WGS sequence"/>
</dbReference>
<gene>
    <name evidence="1" type="ORF">CJ205_04015</name>
</gene>
<evidence type="ECO:0000313" key="2">
    <source>
        <dbReference type="Proteomes" id="UP000235682"/>
    </source>
</evidence>
<evidence type="ECO:0000313" key="1">
    <source>
        <dbReference type="EMBL" id="PMC58512.1"/>
    </source>
</evidence>
<proteinExistence type="predicted"/>
<organism evidence="1 2">
    <name type="scientific">Dolosicoccus paucivorans</name>
    <dbReference type="NCBI Taxonomy" id="84521"/>
    <lineage>
        <taxon>Bacteria</taxon>
        <taxon>Bacillati</taxon>
        <taxon>Bacillota</taxon>
        <taxon>Bacilli</taxon>
        <taxon>Lactobacillales</taxon>
        <taxon>Aerococcaceae</taxon>
        <taxon>Dolosicoccus</taxon>
    </lineage>
</organism>
<protein>
    <recommendedName>
        <fullName evidence="3">Transposase</fullName>
    </recommendedName>
</protein>
<name>A0A2N6SN80_9LACT</name>
<evidence type="ECO:0008006" key="3">
    <source>
        <dbReference type="Google" id="ProtNLM"/>
    </source>
</evidence>
<sequence>MRPNTKHSSIELERYILLYLEEGLSFRQLKKDHGSLLIQSLFLGKVHRHRQDGLLDIQTRSKNNQYSQLFKLKVVQEYLLYNELVNIALLQIELYETG</sequence>